<comment type="caution">
    <text evidence="9">The sequence shown here is derived from an EMBL/GenBank/DDBJ whole genome shotgun (WGS) entry which is preliminary data.</text>
</comment>
<dbReference type="GO" id="GO:0005737">
    <property type="term" value="C:cytoplasm"/>
    <property type="evidence" value="ECO:0007669"/>
    <property type="project" value="UniProtKB-SubCell"/>
</dbReference>
<keyword evidence="9" id="KW-0436">Ligase</keyword>
<keyword evidence="5" id="KW-0963">Cytoplasm</keyword>
<evidence type="ECO:0000256" key="2">
    <source>
        <dbReference type="ARBA" id="ARBA00004435"/>
    </source>
</evidence>
<dbReference type="InterPro" id="IPR051583">
    <property type="entry name" value="YAP1"/>
</dbReference>
<feature type="non-terminal residue" evidence="9">
    <location>
        <position position="1"/>
    </location>
</feature>
<protein>
    <submittedName>
        <fullName evidence="9">NED4L ligase</fullName>
    </submittedName>
</protein>
<dbReference type="GO" id="GO:0005923">
    <property type="term" value="C:bicellular tight junction"/>
    <property type="evidence" value="ECO:0007669"/>
    <property type="project" value="UniProtKB-SubCell"/>
</dbReference>
<keyword evidence="10" id="KW-1185">Reference proteome</keyword>
<dbReference type="PROSITE" id="PS50020">
    <property type="entry name" value="WW_DOMAIN_2"/>
    <property type="match status" value="1"/>
</dbReference>
<reference evidence="9 10" key="1">
    <citation type="submission" date="2019-09" db="EMBL/GenBank/DDBJ databases">
        <title>Bird 10,000 Genomes (B10K) Project - Family phase.</title>
        <authorList>
            <person name="Zhang G."/>
        </authorList>
    </citation>
    <scope>NUCLEOTIDE SEQUENCE [LARGE SCALE GENOMIC DNA]</scope>
    <source>
        <strain evidence="9">B10K-DU-029-46</strain>
    </source>
</reference>
<dbReference type="PROSITE" id="PS01159">
    <property type="entry name" value="WW_DOMAIN_1"/>
    <property type="match status" value="1"/>
</dbReference>
<dbReference type="InterPro" id="IPR035892">
    <property type="entry name" value="C2_domain_sf"/>
</dbReference>
<dbReference type="CDD" id="cd00201">
    <property type="entry name" value="WW"/>
    <property type="match status" value="1"/>
</dbReference>
<dbReference type="GO" id="GO:0005634">
    <property type="term" value="C:nucleus"/>
    <property type="evidence" value="ECO:0007669"/>
    <property type="project" value="UniProtKB-SubCell"/>
</dbReference>
<dbReference type="PANTHER" id="PTHR17616">
    <property type="entry name" value="YES-ASSOCIATED PROTEIN YAP1 FAMILY MEMBER"/>
    <property type="match status" value="1"/>
</dbReference>
<dbReference type="Pfam" id="PF00397">
    <property type="entry name" value="WW"/>
    <property type="match status" value="1"/>
</dbReference>
<dbReference type="GO" id="GO:0016874">
    <property type="term" value="F:ligase activity"/>
    <property type="evidence" value="ECO:0007669"/>
    <property type="project" value="UniProtKB-KW"/>
</dbReference>
<evidence type="ECO:0000256" key="4">
    <source>
        <dbReference type="ARBA" id="ARBA00022427"/>
    </source>
</evidence>
<accession>A0A7L3LZZ6</accession>
<keyword evidence="6" id="KW-0539">Nucleus</keyword>
<evidence type="ECO:0000256" key="5">
    <source>
        <dbReference type="ARBA" id="ARBA00022490"/>
    </source>
</evidence>
<evidence type="ECO:0000313" key="10">
    <source>
        <dbReference type="Proteomes" id="UP000582182"/>
    </source>
</evidence>
<feature type="non-terminal residue" evidence="9">
    <location>
        <position position="233"/>
    </location>
</feature>
<dbReference type="Proteomes" id="UP000582182">
    <property type="component" value="Unassembled WGS sequence"/>
</dbReference>
<dbReference type="FunFam" id="2.20.70.10:FF:000008">
    <property type="entry name" value="E3 ubiquitin-protein ligase NEDD4-like protein"/>
    <property type="match status" value="1"/>
</dbReference>
<dbReference type="GO" id="GO:0035329">
    <property type="term" value="P:hippo signaling"/>
    <property type="evidence" value="ECO:0007669"/>
    <property type="project" value="TreeGrafter"/>
</dbReference>
<proteinExistence type="predicted"/>
<feature type="compositionally biased region" description="Basic and acidic residues" evidence="7">
    <location>
        <begin position="183"/>
        <end position="196"/>
    </location>
</feature>
<feature type="region of interest" description="Disordered" evidence="7">
    <location>
        <begin position="33"/>
        <end position="76"/>
    </location>
</feature>
<dbReference type="InterPro" id="IPR036020">
    <property type="entry name" value="WW_dom_sf"/>
</dbReference>
<evidence type="ECO:0000256" key="7">
    <source>
        <dbReference type="SAM" id="MobiDB-lite"/>
    </source>
</evidence>
<dbReference type="GO" id="GO:0045944">
    <property type="term" value="P:positive regulation of transcription by RNA polymerase II"/>
    <property type="evidence" value="ECO:0007669"/>
    <property type="project" value="TreeGrafter"/>
</dbReference>
<keyword evidence="4" id="KW-0965">Cell junction</keyword>
<evidence type="ECO:0000256" key="1">
    <source>
        <dbReference type="ARBA" id="ARBA00004123"/>
    </source>
</evidence>
<evidence type="ECO:0000259" key="8">
    <source>
        <dbReference type="PROSITE" id="PS50020"/>
    </source>
</evidence>
<dbReference type="PANTHER" id="PTHR17616:SF8">
    <property type="entry name" value="TRANSCRIPTIONAL COACTIVATOR YORKIE"/>
    <property type="match status" value="1"/>
</dbReference>
<dbReference type="Gene3D" id="2.20.70.10">
    <property type="match status" value="1"/>
</dbReference>
<sequence length="233" mass="26060">MERPYTFKDFLLRPRSHKSRVKGFLRLKMAYMPKNGAQEDDGGEQRDDAEGWDVVDTGDSASQQQEELPPPPLPPGWEEKVDNLGRTYYVNHNNRTTQWHRPSLIDVGSESDNNLRQLNQEAAHRRFRSRRHISEDLEPEPTDTGDIPEPWETISEEASGGGGGDSLSLALPPPPASPVSRTSPHELSDELSRRLQVDSNGEQLGSLIQRDPSSRLRSCSVTDAVAEQSQLAL</sequence>
<dbReference type="InterPro" id="IPR001202">
    <property type="entry name" value="WW_dom"/>
</dbReference>
<comment type="subcellular location">
    <subcellularLocation>
        <location evidence="2">Cell junction</location>
        <location evidence="2">Tight junction</location>
    </subcellularLocation>
    <subcellularLocation>
        <location evidence="3">Cytoplasm</location>
    </subcellularLocation>
    <subcellularLocation>
        <location evidence="1">Nucleus</location>
    </subcellularLocation>
</comment>
<dbReference type="OrthoDB" id="423283at2759"/>
<feature type="domain" description="WW" evidence="8">
    <location>
        <begin position="71"/>
        <end position="104"/>
    </location>
</feature>
<evidence type="ECO:0000313" key="9">
    <source>
        <dbReference type="EMBL" id="NXU59879.1"/>
    </source>
</evidence>
<dbReference type="AlphaFoldDB" id="A0A7L3LZZ6"/>
<dbReference type="SUPFAM" id="SSF51045">
    <property type="entry name" value="WW domain"/>
    <property type="match status" value="1"/>
</dbReference>
<feature type="region of interest" description="Disordered" evidence="7">
    <location>
        <begin position="122"/>
        <end position="221"/>
    </location>
</feature>
<keyword evidence="4" id="KW-0796">Tight junction</keyword>
<organism evidence="9 10">
    <name type="scientific">Turnix velox</name>
    <name type="common">Little buttonquail</name>
    <dbReference type="NCBI Taxonomy" id="2529409"/>
    <lineage>
        <taxon>Eukaryota</taxon>
        <taxon>Metazoa</taxon>
        <taxon>Chordata</taxon>
        <taxon>Craniata</taxon>
        <taxon>Vertebrata</taxon>
        <taxon>Euteleostomi</taxon>
        <taxon>Archelosauria</taxon>
        <taxon>Archosauria</taxon>
        <taxon>Dinosauria</taxon>
        <taxon>Saurischia</taxon>
        <taxon>Theropoda</taxon>
        <taxon>Coelurosauria</taxon>
        <taxon>Aves</taxon>
        <taxon>Neognathae</taxon>
        <taxon>Neoaves</taxon>
        <taxon>Charadriiformes</taxon>
        <taxon>Turnicidae</taxon>
        <taxon>Turnix</taxon>
    </lineage>
</organism>
<name>A0A7L3LZZ6_9CHAR</name>
<dbReference type="EMBL" id="VZTY01038650">
    <property type="protein sequence ID" value="NXU59879.1"/>
    <property type="molecule type" value="Genomic_DNA"/>
</dbReference>
<dbReference type="SMART" id="SM00456">
    <property type="entry name" value="WW"/>
    <property type="match status" value="1"/>
</dbReference>
<evidence type="ECO:0000256" key="6">
    <source>
        <dbReference type="ARBA" id="ARBA00023242"/>
    </source>
</evidence>
<dbReference type="Gene3D" id="2.60.40.150">
    <property type="entry name" value="C2 domain"/>
    <property type="match status" value="1"/>
</dbReference>
<dbReference type="GO" id="GO:0003713">
    <property type="term" value="F:transcription coactivator activity"/>
    <property type="evidence" value="ECO:0007669"/>
    <property type="project" value="TreeGrafter"/>
</dbReference>
<evidence type="ECO:0000256" key="3">
    <source>
        <dbReference type="ARBA" id="ARBA00004496"/>
    </source>
</evidence>
<gene>
    <name evidence="9" type="primary">Nedd4l</name>
    <name evidence="9" type="ORF">TURVEL_R10678</name>
</gene>